<name>A0A3E2W7B2_9FIRM</name>
<protein>
    <recommendedName>
        <fullName evidence="1">Peptidase C39-like domain-containing protein</fullName>
    </recommendedName>
</protein>
<reference evidence="2 3" key="1">
    <citation type="submission" date="2018-08" db="EMBL/GenBank/DDBJ databases">
        <title>A genome reference for cultivated species of the human gut microbiota.</title>
        <authorList>
            <person name="Zou Y."/>
            <person name="Xue W."/>
            <person name="Luo G."/>
        </authorList>
    </citation>
    <scope>NUCLEOTIDE SEQUENCE [LARGE SCALE GENOMIC DNA]</scope>
    <source>
        <strain evidence="2 3">AM37-13AC</strain>
    </source>
</reference>
<dbReference type="EMBL" id="QVFB01000006">
    <property type="protein sequence ID" value="RGC20003.1"/>
    <property type="molecule type" value="Genomic_DNA"/>
</dbReference>
<comment type="caution">
    <text evidence="2">The sequence shown here is derived from an EMBL/GenBank/DDBJ whole genome shotgun (WGS) entry which is preliminary data.</text>
</comment>
<sequence length="190" mass="21026">MNKKSVLAQRTLLASIIFLLIAALCVVAFADYTELNISPVKQEKSNWCWVAAGQMAGSYINPSVHRSQSEICSHVKGNTNDSTGSYLEAASAMAYAAGNSRRAGGSLVRWSWSQVIEAINKGYPVVLLASDNLIDGHFYLMRGYEPLKKYAALNDPATGNRQVCNWSDFNAGRWAYDSRRYAATCYFEMN</sequence>
<organism evidence="2 3">
    <name type="scientific">Faecalibacterium prausnitzii</name>
    <dbReference type="NCBI Taxonomy" id="853"/>
    <lineage>
        <taxon>Bacteria</taxon>
        <taxon>Bacillati</taxon>
        <taxon>Bacillota</taxon>
        <taxon>Clostridia</taxon>
        <taxon>Eubacteriales</taxon>
        <taxon>Oscillospiraceae</taxon>
        <taxon>Faecalibacterium</taxon>
    </lineage>
</organism>
<accession>A0A3E2W7B2</accession>
<evidence type="ECO:0000313" key="3">
    <source>
        <dbReference type="Proteomes" id="UP000260733"/>
    </source>
</evidence>
<dbReference type="Gene3D" id="3.90.70.10">
    <property type="entry name" value="Cysteine proteinases"/>
    <property type="match status" value="1"/>
</dbReference>
<proteinExistence type="predicted"/>
<evidence type="ECO:0000259" key="1">
    <source>
        <dbReference type="Pfam" id="PF13529"/>
    </source>
</evidence>
<dbReference type="Proteomes" id="UP000260733">
    <property type="component" value="Unassembled WGS sequence"/>
</dbReference>
<dbReference type="Pfam" id="PF13529">
    <property type="entry name" value="Peptidase_C39_2"/>
    <property type="match status" value="1"/>
</dbReference>
<gene>
    <name evidence="2" type="ORF">DW855_04905</name>
</gene>
<dbReference type="AlphaFoldDB" id="A0A3E2W7B2"/>
<feature type="domain" description="Peptidase C39-like" evidence="1">
    <location>
        <begin position="35"/>
        <end position="157"/>
    </location>
</feature>
<dbReference type="InterPro" id="IPR039564">
    <property type="entry name" value="Peptidase_C39-like"/>
</dbReference>
<dbReference type="RefSeq" id="WP_117553862.1">
    <property type="nucleotide sequence ID" value="NZ_JAQCXO010000012.1"/>
</dbReference>
<evidence type="ECO:0000313" key="2">
    <source>
        <dbReference type="EMBL" id="RGC20003.1"/>
    </source>
</evidence>